<dbReference type="RefSeq" id="WP_145390449.1">
    <property type="nucleotide sequence ID" value="NZ_CP037423.1"/>
</dbReference>
<accession>A0A518HZQ2</accession>
<protein>
    <submittedName>
        <fullName evidence="4">Amidohydrolase</fullName>
    </submittedName>
</protein>
<name>A0A518HZQ2_9BACT</name>
<evidence type="ECO:0000259" key="3">
    <source>
        <dbReference type="Pfam" id="PF04909"/>
    </source>
</evidence>
<gene>
    <name evidence="4" type="ORF">Enr13x_62290</name>
</gene>
<keyword evidence="2" id="KW-0732">Signal</keyword>
<evidence type="ECO:0000256" key="1">
    <source>
        <dbReference type="ARBA" id="ARBA00038310"/>
    </source>
</evidence>
<dbReference type="GO" id="GO:0016787">
    <property type="term" value="F:hydrolase activity"/>
    <property type="evidence" value="ECO:0007669"/>
    <property type="project" value="UniProtKB-KW"/>
</dbReference>
<dbReference type="OrthoDB" id="5450317at2"/>
<evidence type="ECO:0000256" key="2">
    <source>
        <dbReference type="SAM" id="SignalP"/>
    </source>
</evidence>
<organism evidence="4 5">
    <name type="scientific">Stieleria neptunia</name>
    <dbReference type="NCBI Taxonomy" id="2527979"/>
    <lineage>
        <taxon>Bacteria</taxon>
        <taxon>Pseudomonadati</taxon>
        <taxon>Planctomycetota</taxon>
        <taxon>Planctomycetia</taxon>
        <taxon>Pirellulales</taxon>
        <taxon>Pirellulaceae</taxon>
        <taxon>Stieleria</taxon>
    </lineage>
</organism>
<dbReference type="SUPFAM" id="SSF51556">
    <property type="entry name" value="Metallo-dependent hydrolases"/>
    <property type="match status" value="1"/>
</dbReference>
<dbReference type="PANTHER" id="PTHR43569">
    <property type="entry name" value="AMIDOHYDROLASE"/>
    <property type="match status" value="1"/>
</dbReference>
<dbReference type="InterPro" id="IPR006680">
    <property type="entry name" value="Amidohydro-rel"/>
</dbReference>
<keyword evidence="4" id="KW-0378">Hydrolase</keyword>
<dbReference type="Proteomes" id="UP000319004">
    <property type="component" value="Chromosome"/>
</dbReference>
<evidence type="ECO:0000313" key="4">
    <source>
        <dbReference type="EMBL" id="QDV46320.1"/>
    </source>
</evidence>
<dbReference type="InterPro" id="IPR052350">
    <property type="entry name" value="Metallo-dep_Lactonases"/>
</dbReference>
<dbReference type="Pfam" id="PF04909">
    <property type="entry name" value="Amidohydro_2"/>
    <property type="match status" value="1"/>
</dbReference>
<dbReference type="InterPro" id="IPR032466">
    <property type="entry name" value="Metal_Hydrolase"/>
</dbReference>
<feature type="chain" id="PRO_5021908936" evidence="2">
    <location>
        <begin position="23"/>
        <end position="315"/>
    </location>
</feature>
<proteinExistence type="inferred from homology"/>
<feature type="domain" description="Amidohydrolase-related" evidence="3">
    <location>
        <begin position="28"/>
        <end position="309"/>
    </location>
</feature>
<sequence precursor="true">MKSLRPKITALLLTFASTIAIAEQPWIIDPHTHFKGREQIALENQTVKREPQNTLGHVVVPEDYRELADRLGIQSTLVVEAVDQDQPQFNDWLLDQAQSDLVCGYVARGDLASDDFQTHYQRYKQTGYLNGYRFRFDELAGYLDNATARKNLATLQTDGMVVDLLIEPSHADDVAELAAAFPRLKIVINHCFRATMVDGKVSEQWTQAVASCAKFENVFMKISSIVNFAGTKPFVETAPSDLKTYLPVLEPCFAAFGEDRVIFATNWGVSTHFGSVDDVVRIVKEFLASKGDSALKKGMRDNAIRVYGINTQHLR</sequence>
<feature type="signal peptide" evidence="2">
    <location>
        <begin position="1"/>
        <end position="22"/>
    </location>
</feature>
<dbReference type="EMBL" id="CP037423">
    <property type="protein sequence ID" value="QDV46320.1"/>
    <property type="molecule type" value="Genomic_DNA"/>
</dbReference>
<dbReference type="AlphaFoldDB" id="A0A518HZQ2"/>
<reference evidence="4 5" key="1">
    <citation type="submission" date="2019-03" db="EMBL/GenBank/DDBJ databases">
        <title>Deep-cultivation of Planctomycetes and their phenomic and genomic characterization uncovers novel biology.</title>
        <authorList>
            <person name="Wiegand S."/>
            <person name="Jogler M."/>
            <person name="Boedeker C."/>
            <person name="Pinto D."/>
            <person name="Vollmers J."/>
            <person name="Rivas-Marin E."/>
            <person name="Kohn T."/>
            <person name="Peeters S.H."/>
            <person name="Heuer A."/>
            <person name="Rast P."/>
            <person name="Oberbeckmann S."/>
            <person name="Bunk B."/>
            <person name="Jeske O."/>
            <person name="Meyerdierks A."/>
            <person name="Storesund J.E."/>
            <person name="Kallscheuer N."/>
            <person name="Luecker S."/>
            <person name="Lage O.M."/>
            <person name="Pohl T."/>
            <person name="Merkel B.J."/>
            <person name="Hornburger P."/>
            <person name="Mueller R.-W."/>
            <person name="Bruemmer F."/>
            <person name="Labrenz M."/>
            <person name="Spormann A.M."/>
            <person name="Op den Camp H."/>
            <person name="Overmann J."/>
            <person name="Amann R."/>
            <person name="Jetten M.S.M."/>
            <person name="Mascher T."/>
            <person name="Medema M.H."/>
            <person name="Devos D.P."/>
            <person name="Kaster A.-K."/>
            <person name="Ovreas L."/>
            <person name="Rohde M."/>
            <person name="Galperin M.Y."/>
            <person name="Jogler C."/>
        </authorList>
    </citation>
    <scope>NUCLEOTIDE SEQUENCE [LARGE SCALE GENOMIC DNA]</scope>
    <source>
        <strain evidence="4 5">Enr13</strain>
    </source>
</reference>
<dbReference type="PANTHER" id="PTHR43569:SF2">
    <property type="entry name" value="AMIDOHYDROLASE-RELATED DOMAIN-CONTAINING PROTEIN"/>
    <property type="match status" value="1"/>
</dbReference>
<comment type="similarity">
    <text evidence="1">Belongs to the metallo-dependent hydrolases superfamily.</text>
</comment>
<keyword evidence="5" id="KW-1185">Reference proteome</keyword>
<dbReference type="Gene3D" id="3.20.20.140">
    <property type="entry name" value="Metal-dependent hydrolases"/>
    <property type="match status" value="1"/>
</dbReference>
<evidence type="ECO:0000313" key="5">
    <source>
        <dbReference type="Proteomes" id="UP000319004"/>
    </source>
</evidence>
<dbReference type="KEGG" id="snep:Enr13x_62290"/>